<comment type="caution">
    <text evidence="4">The sequence shown here is derived from an EMBL/GenBank/DDBJ whole genome shotgun (WGS) entry which is preliminary data.</text>
</comment>
<dbReference type="Pfam" id="PF02397">
    <property type="entry name" value="Bac_transf"/>
    <property type="match status" value="1"/>
</dbReference>
<accession>A0ABC9T9Y4</accession>
<dbReference type="PANTHER" id="PTHR30576">
    <property type="entry name" value="COLANIC BIOSYNTHESIS UDP-GLUCOSE LIPID CARRIER TRANSFERASE"/>
    <property type="match status" value="1"/>
</dbReference>
<dbReference type="RefSeq" id="WP_016382848.1">
    <property type="nucleotide sequence ID" value="NZ_ANKJ01000038.1"/>
</dbReference>
<protein>
    <submittedName>
        <fullName evidence="4">Exopolysaccharide phosphogalactosyltransferase</fullName>
    </submittedName>
</protein>
<reference evidence="4 5" key="1">
    <citation type="journal article" date="2013" name="PLoS ONE">
        <title>Lactobacillus paracasei comparative genomics: towards species pan-genome definition and exploitation of diversity.</title>
        <authorList>
            <person name="Smokvina T."/>
            <person name="Wels M."/>
            <person name="Polka J."/>
            <person name="Chervaux C."/>
            <person name="Brisse S."/>
            <person name="Boekhorst J."/>
            <person name="van Hylckama Vlieg J.E."/>
            <person name="Siezen R.J."/>
        </authorList>
    </citation>
    <scope>NUCLEOTIDE SEQUENCE [LARGE SCALE GENOMIC DNA]</scope>
    <source>
        <strain evidence="4 5">Lpp49</strain>
    </source>
</reference>
<dbReference type="EMBL" id="ANKJ01000038">
    <property type="protein sequence ID" value="EPC89852.1"/>
    <property type="molecule type" value="Genomic_DNA"/>
</dbReference>
<evidence type="ECO:0000313" key="5">
    <source>
        <dbReference type="Proteomes" id="UP000014310"/>
    </source>
</evidence>
<dbReference type="AlphaFoldDB" id="A0ABC9T9Y4"/>
<dbReference type="Proteomes" id="UP000014310">
    <property type="component" value="Unassembled WGS sequence"/>
</dbReference>
<evidence type="ECO:0000313" key="4">
    <source>
        <dbReference type="EMBL" id="EPC89852.1"/>
    </source>
</evidence>
<comment type="similarity">
    <text evidence="1">Belongs to the bacterial sugar transferase family.</text>
</comment>
<keyword evidence="2" id="KW-0472">Membrane</keyword>
<proteinExistence type="inferred from homology"/>
<evidence type="ECO:0000256" key="2">
    <source>
        <dbReference type="SAM" id="Phobius"/>
    </source>
</evidence>
<keyword evidence="2" id="KW-0812">Transmembrane</keyword>
<keyword evidence="2" id="KW-1133">Transmembrane helix</keyword>
<feature type="domain" description="Bacterial sugar transferase" evidence="3">
    <location>
        <begin position="36"/>
        <end position="211"/>
    </location>
</feature>
<dbReference type="InterPro" id="IPR003362">
    <property type="entry name" value="Bact_transf"/>
</dbReference>
<feature type="transmembrane region" description="Helical" evidence="2">
    <location>
        <begin position="41"/>
        <end position="62"/>
    </location>
</feature>
<gene>
    <name evidence="4" type="ORF">Lpp49_12266</name>
</gene>
<organism evidence="4 5">
    <name type="scientific">Lacticaseibacillus paracasei subsp. paracasei Lpp49</name>
    <dbReference type="NCBI Taxonomy" id="1256213"/>
    <lineage>
        <taxon>Bacteria</taxon>
        <taxon>Bacillati</taxon>
        <taxon>Bacillota</taxon>
        <taxon>Bacilli</taxon>
        <taxon>Lactobacillales</taxon>
        <taxon>Lactobacillaceae</taxon>
        <taxon>Lacticaseibacillus</taxon>
    </lineage>
</organism>
<dbReference type="PANTHER" id="PTHR30576:SF10">
    <property type="entry name" value="SLL5057 PROTEIN"/>
    <property type="match status" value="1"/>
</dbReference>
<sequence length="221" mass="24861">MAVDLESRRSEQESKQTDNVYMGLSGTAFFYQGIMKRTFDIIGSFTMLILLAVPMIVIAVLIKVTSPGPVLFKQTRFGRDSKPFTLIKFRSMKINTPEKSNKEFSNSTMQLYITSVGRVLRRTSLDELPQLLNILRGEMSFIGPRPLAETDEFVITQRQKNGADQIKPGISGLAQVNGRNLIDDEQKAEYAEHCSFTMDLSILIKSVLVVIMQEGINKDSK</sequence>
<evidence type="ECO:0000259" key="3">
    <source>
        <dbReference type="Pfam" id="PF02397"/>
    </source>
</evidence>
<name>A0ABC9T9Y4_LACPA</name>
<evidence type="ECO:0000256" key="1">
    <source>
        <dbReference type="ARBA" id="ARBA00006464"/>
    </source>
</evidence>